<evidence type="ECO:0000256" key="1">
    <source>
        <dbReference type="ARBA" id="ARBA00022679"/>
    </source>
</evidence>
<dbReference type="InterPro" id="IPR028098">
    <property type="entry name" value="Glyco_trans_4-like_N"/>
</dbReference>
<dbReference type="Pfam" id="PF13439">
    <property type="entry name" value="Glyco_transf_4"/>
    <property type="match status" value="1"/>
</dbReference>
<dbReference type="Pfam" id="PF00534">
    <property type="entry name" value="Glycos_transf_1"/>
    <property type="match status" value="1"/>
</dbReference>
<organism evidence="4 5">
    <name type="scientific">Candidatus Parvarchaeum acidiphilum ARMAN-4</name>
    <dbReference type="NCBI Taxonomy" id="662760"/>
    <lineage>
        <taxon>Archaea</taxon>
        <taxon>Candidatus Parvarchaeota</taxon>
        <taxon>Candidatus Parvarchaeum</taxon>
    </lineage>
</organism>
<dbReference type="Proteomes" id="UP000009375">
    <property type="component" value="Unassembled WGS sequence"/>
</dbReference>
<dbReference type="GO" id="GO:0016757">
    <property type="term" value="F:glycosyltransferase activity"/>
    <property type="evidence" value="ECO:0007669"/>
    <property type="project" value="InterPro"/>
</dbReference>
<dbReference type="PANTHER" id="PTHR46401:SF2">
    <property type="entry name" value="GLYCOSYLTRANSFERASE WBBK-RELATED"/>
    <property type="match status" value="1"/>
</dbReference>
<feature type="domain" description="Glycosyl transferase family 1" evidence="2">
    <location>
        <begin position="201"/>
        <end position="325"/>
    </location>
</feature>
<dbReference type="InterPro" id="IPR001296">
    <property type="entry name" value="Glyco_trans_1"/>
</dbReference>
<dbReference type="EMBL" id="GG730044">
    <property type="protein sequence ID" value="EEZ93019.1"/>
    <property type="molecule type" value="Genomic_DNA"/>
</dbReference>
<keyword evidence="1 4" id="KW-0808">Transferase</keyword>
<feature type="domain" description="Glycosyltransferase subfamily 4-like N-terminal" evidence="3">
    <location>
        <begin position="64"/>
        <end position="193"/>
    </location>
</feature>
<evidence type="ECO:0000313" key="4">
    <source>
        <dbReference type="EMBL" id="EEZ93019.1"/>
    </source>
</evidence>
<name>D2EF93_PARA4</name>
<dbReference type="Gene3D" id="3.40.50.2000">
    <property type="entry name" value="Glycogen Phosphorylase B"/>
    <property type="match status" value="2"/>
</dbReference>
<proteinExistence type="predicted"/>
<sequence length="368" mass="42696">MKKKINVLLVSVSFAPRSGLGIIEHGVLFYKGLKKYAKNIDAKAYSLSNKQLFDRINKTSRAATLDQDLADSWKKGKPDIIHYMSPGVFISSLVLKPVFNIRSKQIVSVHDLDMLKKIPKIGIDNYINKATVKGYMSIPVKAMNRFVHAMEKRGMLLTIKKADHILCVSEDTRRDLINLGVEPYRISVIYNIVGKNFKRLRKKHKKDKIIIGHLSSYAYNKNVEVLIKAFKKVKSDKFELHLYGAKLPFEISDDKRIKYFGYTDNTVKMYNSFDVFVFPSLWEGFGMPVMEAKRCKVPVITYKKGELPDIVKRNTLQFKNQEDLTNMIENMRWKRIDLSKAYNDTKECEEKVIIKKIEDMYKKAMEEK</sequence>
<dbReference type="SUPFAM" id="SSF53756">
    <property type="entry name" value="UDP-Glycosyltransferase/glycogen phosphorylase"/>
    <property type="match status" value="1"/>
</dbReference>
<dbReference type="PANTHER" id="PTHR46401">
    <property type="entry name" value="GLYCOSYLTRANSFERASE WBBK-RELATED"/>
    <property type="match status" value="1"/>
</dbReference>
<dbReference type="AlphaFoldDB" id="D2EF93"/>
<gene>
    <name evidence="4" type="ORF">BJBARM4_0410</name>
</gene>
<evidence type="ECO:0000259" key="2">
    <source>
        <dbReference type="Pfam" id="PF00534"/>
    </source>
</evidence>
<evidence type="ECO:0000259" key="3">
    <source>
        <dbReference type="Pfam" id="PF13439"/>
    </source>
</evidence>
<protein>
    <submittedName>
        <fullName evidence="4">Glycosyl transferase group 1</fullName>
    </submittedName>
</protein>
<accession>D2EF93</accession>
<evidence type="ECO:0000313" key="5">
    <source>
        <dbReference type="Proteomes" id="UP000009375"/>
    </source>
</evidence>
<reference evidence="4 5" key="1">
    <citation type="journal article" date="2010" name="Proc. Natl. Acad. Sci. U.S.A.">
        <title>Enigmatic, ultrasmall, uncultivated Archaea.</title>
        <authorList>
            <person name="Baker B.J."/>
            <person name="Comolli L.R."/>
            <person name="Dick G.J."/>
            <person name="Hauser L.J."/>
            <person name="Hyatt D."/>
            <person name="Dill B.D."/>
            <person name="Land M.L."/>
            <person name="Verberkmoes N.C."/>
            <person name="Hettich R.L."/>
            <person name="Banfield J.F."/>
        </authorList>
    </citation>
    <scope>NUCLEOTIDE SEQUENCE [LARGE SCALE GENOMIC DNA]</scope>
</reference>